<dbReference type="PANTHER" id="PTHR32308">
    <property type="entry name" value="LYASE BETA SUBUNIT, PUTATIVE (AFU_ORTHOLOGUE AFUA_4G13030)-RELATED"/>
    <property type="match status" value="1"/>
</dbReference>
<name>A0AA46SBN6_9NOCA</name>
<proteinExistence type="predicted"/>
<dbReference type="InterPro" id="IPR040442">
    <property type="entry name" value="Pyrv_kinase-like_dom_sf"/>
</dbReference>
<dbReference type="Gene3D" id="3.20.20.60">
    <property type="entry name" value="Phosphoenolpyruvate-binding domains"/>
    <property type="match status" value="1"/>
</dbReference>
<feature type="binding site" evidence="5">
    <location>
        <position position="140"/>
    </location>
    <ligand>
        <name>Mg(2+)</name>
        <dbReference type="ChEBI" id="CHEBI:18420"/>
    </ligand>
</feature>
<dbReference type="GO" id="GO:0000287">
    <property type="term" value="F:magnesium ion binding"/>
    <property type="evidence" value="ECO:0007669"/>
    <property type="project" value="TreeGrafter"/>
</dbReference>
<feature type="binding site" evidence="5">
    <location>
        <position position="114"/>
    </location>
    <ligand>
        <name>Mg(2+)</name>
        <dbReference type="ChEBI" id="CHEBI:18420"/>
    </ligand>
</feature>
<feature type="binding site" evidence="4">
    <location>
        <position position="66"/>
    </location>
    <ligand>
        <name>substrate</name>
    </ligand>
</feature>
<feature type="binding site" evidence="4">
    <location>
        <position position="114"/>
    </location>
    <ligand>
        <name>substrate</name>
    </ligand>
</feature>
<comment type="cofactor">
    <cofactor evidence="1">
        <name>Mg(2+)</name>
        <dbReference type="ChEBI" id="CHEBI:18420"/>
    </cofactor>
</comment>
<gene>
    <name evidence="7" type="ORF">OCS65_10390</name>
</gene>
<dbReference type="GO" id="GO:0006107">
    <property type="term" value="P:oxaloacetate metabolic process"/>
    <property type="evidence" value="ECO:0007669"/>
    <property type="project" value="TreeGrafter"/>
</dbReference>
<evidence type="ECO:0000256" key="2">
    <source>
        <dbReference type="ARBA" id="ARBA00022723"/>
    </source>
</evidence>
<evidence type="ECO:0000256" key="1">
    <source>
        <dbReference type="ARBA" id="ARBA00001946"/>
    </source>
</evidence>
<accession>A0AA46SBN6</accession>
<evidence type="ECO:0000256" key="3">
    <source>
        <dbReference type="ARBA" id="ARBA00022842"/>
    </source>
</evidence>
<dbReference type="InterPro" id="IPR015813">
    <property type="entry name" value="Pyrv/PenolPyrv_kinase-like_dom"/>
</dbReference>
<keyword evidence="2 5" id="KW-0479">Metal-binding</keyword>
<dbReference type="PIRSF" id="PIRSF015582">
    <property type="entry name" value="Cit_lyase_B"/>
    <property type="match status" value="1"/>
</dbReference>
<dbReference type="InterPro" id="IPR011206">
    <property type="entry name" value="Citrate_lyase_beta/mcl1/mcl2"/>
</dbReference>
<dbReference type="AlphaFoldDB" id="A0AA46SBN6"/>
<dbReference type="Proteomes" id="UP001163947">
    <property type="component" value="Chromosome"/>
</dbReference>
<organism evidence="7 8">
    <name type="scientific">Rhodococcus aetherivorans</name>
    <dbReference type="NCBI Taxonomy" id="191292"/>
    <lineage>
        <taxon>Bacteria</taxon>
        <taxon>Bacillati</taxon>
        <taxon>Actinomycetota</taxon>
        <taxon>Actinomycetes</taxon>
        <taxon>Mycobacteriales</taxon>
        <taxon>Nocardiaceae</taxon>
        <taxon>Rhodococcus</taxon>
    </lineage>
</organism>
<evidence type="ECO:0000313" key="8">
    <source>
        <dbReference type="Proteomes" id="UP001163947"/>
    </source>
</evidence>
<sequence>MGSVDSVGGPAWLFCPADRPERFGKAAATADVVILDLEDGVAPGDKDYARRCLQDTLLDPARTVVRLNPAGTADHLADLESLAKTPYSRVMLAKCESAQQVTSLAPREVIALIESPLGALKVDEIALAAGTVGLMWGAEDLVVGLGGQSSRRGDGTYRDVARHVRSQALLAAKAYGRFALDSVYLNIRDHDGLRAEALDAVAVGFDAKVAIHPGQVAVIRSAYAPSAEDVAWARRVLAAVPEERGVFQFEGRMVDAPVLRHAEQILHRSVQSEAAAGQSEAAAGQSEAAAGA</sequence>
<reference evidence="7" key="1">
    <citation type="submission" date="2022-09" db="EMBL/GenBank/DDBJ databases">
        <title>The genome sequence of Rhodococcus aetherivorans N1.</title>
        <authorList>
            <person name="Jiang W."/>
        </authorList>
    </citation>
    <scope>NUCLEOTIDE SEQUENCE</scope>
    <source>
        <strain evidence="7">N1</strain>
    </source>
</reference>
<keyword evidence="3 5" id="KW-0460">Magnesium</keyword>
<dbReference type="EMBL" id="CP106982">
    <property type="protein sequence ID" value="UYF96123.1"/>
    <property type="molecule type" value="Genomic_DNA"/>
</dbReference>
<feature type="domain" description="HpcH/HpaI aldolase/citrate lyase" evidence="6">
    <location>
        <begin position="13"/>
        <end position="213"/>
    </location>
</feature>
<evidence type="ECO:0000256" key="4">
    <source>
        <dbReference type="PIRSR" id="PIRSR015582-1"/>
    </source>
</evidence>
<evidence type="ECO:0000313" key="7">
    <source>
        <dbReference type="EMBL" id="UYF96123.1"/>
    </source>
</evidence>
<dbReference type="GO" id="GO:0016829">
    <property type="term" value="F:lyase activity"/>
    <property type="evidence" value="ECO:0007669"/>
    <property type="project" value="UniProtKB-KW"/>
</dbReference>
<dbReference type="PANTHER" id="PTHR32308:SF10">
    <property type="entry name" value="CITRATE LYASE SUBUNIT BETA"/>
    <property type="match status" value="1"/>
</dbReference>
<dbReference type="Pfam" id="PF03328">
    <property type="entry name" value="HpcH_HpaI"/>
    <property type="match status" value="1"/>
</dbReference>
<dbReference type="SUPFAM" id="SSF51621">
    <property type="entry name" value="Phosphoenolpyruvate/pyruvate domain"/>
    <property type="match status" value="1"/>
</dbReference>
<dbReference type="GeneID" id="83620829"/>
<keyword evidence="7" id="KW-0456">Lyase</keyword>
<evidence type="ECO:0000256" key="5">
    <source>
        <dbReference type="PIRSR" id="PIRSR015582-2"/>
    </source>
</evidence>
<dbReference type="RefSeq" id="WP_231772648.1">
    <property type="nucleotide sequence ID" value="NZ_CP088969.1"/>
</dbReference>
<evidence type="ECO:0000259" key="6">
    <source>
        <dbReference type="Pfam" id="PF03328"/>
    </source>
</evidence>
<protein>
    <submittedName>
        <fullName evidence="7">CoA ester lyase</fullName>
    </submittedName>
</protein>
<dbReference type="InterPro" id="IPR005000">
    <property type="entry name" value="Aldolase/citrate-lyase_domain"/>
</dbReference>